<dbReference type="GO" id="GO:0009897">
    <property type="term" value="C:external side of plasma membrane"/>
    <property type="evidence" value="ECO:0007669"/>
    <property type="project" value="TreeGrafter"/>
</dbReference>
<evidence type="ECO:0000313" key="4">
    <source>
        <dbReference type="Proteomes" id="UP000009168"/>
    </source>
</evidence>
<dbReference type="KEGG" id="tet:TTHERM_00696900"/>
<dbReference type="AlphaFoldDB" id="Q24C81"/>
<dbReference type="GeneID" id="7837797"/>
<feature type="signal peptide" evidence="2">
    <location>
        <begin position="1"/>
        <end position="16"/>
    </location>
</feature>
<dbReference type="OMA" id="DMMRITH"/>
<sequence>MKKTLVLLLLVTLVLSKQFDSYTLTNKASTSSQGAELDTQDLVDVLKHNFGSLISKPSEKALNFIKEAGKTAATIFNPVRANFLILINGNMDKKFKEMIVGSSTIKATLNLENTGSNHLFDQIFNTESTESLINSVYSFSEEQIKKEFYIFSQDKSFSNYFENFGVSVTVDESGNVHIEDKQVNEVHKAERFQKCVNMAVSGKFRYDATQNVIQNLSTQQKINIDSSNAEEMKYFLTELCGMTLVSSSFKKDNASFLAIEVTSLPKLQKVLSQENYIIAQEILTESLKKVIGHYQLVHQNNYFGQVIFAEEEQDKTFLVSQESKKMKVRVLKQVKLTEQQQYQANLYTLRSWFGIFFVLSVAFILIAIFNVEITKDSLLYAKFIAEERR</sequence>
<protein>
    <submittedName>
        <fullName evidence="3">Transmembrane protein, putative</fullName>
    </submittedName>
</protein>
<keyword evidence="2" id="KW-0732">Signal</keyword>
<dbReference type="Proteomes" id="UP000009168">
    <property type="component" value="Unassembled WGS sequence"/>
</dbReference>
<dbReference type="HOGENOM" id="CLU_710768_0_0_1"/>
<feature type="chain" id="PRO_5004202168" evidence="2">
    <location>
        <begin position="17"/>
        <end position="389"/>
    </location>
</feature>
<evidence type="ECO:0000313" key="3">
    <source>
        <dbReference type="EMBL" id="EAS05357.2"/>
    </source>
</evidence>
<feature type="transmembrane region" description="Helical" evidence="1">
    <location>
        <begin position="352"/>
        <end position="373"/>
    </location>
</feature>
<dbReference type="OrthoDB" id="291495at2759"/>
<keyword evidence="1" id="KW-0472">Membrane</keyword>
<organism evidence="3 4">
    <name type="scientific">Tetrahymena thermophila (strain SB210)</name>
    <dbReference type="NCBI Taxonomy" id="312017"/>
    <lineage>
        <taxon>Eukaryota</taxon>
        <taxon>Sar</taxon>
        <taxon>Alveolata</taxon>
        <taxon>Ciliophora</taxon>
        <taxon>Intramacronucleata</taxon>
        <taxon>Oligohymenophorea</taxon>
        <taxon>Hymenostomatida</taxon>
        <taxon>Tetrahymenina</taxon>
        <taxon>Tetrahymenidae</taxon>
        <taxon>Tetrahymena</taxon>
    </lineage>
</organism>
<dbReference type="GO" id="GO:0038023">
    <property type="term" value="F:signaling receptor activity"/>
    <property type="evidence" value="ECO:0007669"/>
    <property type="project" value="InterPro"/>
</dbReference>
<dbReference type="InterPro" id="IPR012493">
    <property type="entry name" value="Renin_rcpt"/>
</dbReference>
<dbReference type="InParanoid" id="Q24C81"/>
<dbReference type="PANTHER" id="PTHR13351">
    <property type="entry name" value="RENIN RECEPTOR"/>
    <property type="match status" value="1"/>
</dbReference>
<accession>Q24C81</accession>
<proteinExistence type="predicted"/>
<dbReference type="PANTHER" id="PTHR13351:SF1">
    <property type="entry name" value="RENIN RECEPTOR"/>
    <property type="match status" value="1"/>
</dbReference>
<keyword evidence="1 3" id="KW-0812">Transmembrane</keyword>
<dbReference type="EMBL" id="GG662372">
    <property type="protein sequence ID" value="EAS05357.2"/>
    <property type="molecule type" value="Genomic_DNA"/>
</dbReference>
<keyword evidence="1" id="KW-1133">Transmembrane helix</keyword>
<keyword evidence="4" id="KW-1185">Reference proteome</keyword>
<dbReference type="eggNOG" id="ENOG502SSKQ">
    <property type="taxonomic scope" value="Eukaryota"/>
</dbReference>
<dbReference type="RefSeq" id="XP_001025602.2">
    <property type="nucleotide sequence ID" value="XM_001025602.3"/>
</dbReference>
<name>Q24C81_TETTS</name>
<evidence type="ECO:0000256" key="1">
    <source>
        <dbReference type="SAM" id="Phobius"/>
    </source>
</evidence>
<reference evidence="4" key="1">
    <citation type="journal article" date="2006" name="PLoS Biol.">
        <title>Macronuclear genome sequence of the ciliate Tetrahymena thermophila, a model eukaryote.</title>
        <authorList>
            <person name="Eisen J.A."/>
            <person name="Coyne R.S."/>
            <person name="Wu M."/>
            <person name="Wu D."/>
            <person name="Thiagarajan M."/>
            <person name="Wortman J.R."/>
            <person name="Badger J.H."/>
            <person name="Ren Q."/>
            <person name="Amedeo P."/>
            <person name="Jones K.M."/>
            <person name="Tallon L.J."/>
            <person name="Delcher A.L."/>
            <person name="Salzberg S.L."/>
            <person name="Silva J.C."/>
            <person name="Haas B.J."/>
            <person name="Majoros W.H."/>
            <person name="Farzad M."/>
            <person name="Carlton J.M."/>
            <person name="Smith R.K. Jr."/>
            <person name="Garg J."/>
            <person name="Pearlman R.E."/>
            <person name="Karrer K.M."/>
            <person name="Sun L."/>
            <person name="Manning G."/>
            <person name="Elde N.C."/>
            <person name="Turkewitz A.P."/>
            <person name="Asai D.J."/>
            <person name="Wilkes D.E."/>
            <person name="Wang Y."/>
            <person name="Cai H."/>
            <person name="Collins K."/>
            <person name="Stewart B.A."/>
            <person name="Lee S.R."/>
            <person name="Wilamowska K."/>
            <person name="Weinberg Z."/>
            <person name="Ruzzo W.L."/>
            <person name="Wloga D."/>
            <person name="Gaertig J."/>
            <person name="Frankel J."/>
            <person name="Tsao C.-C."/>
            <person name="Gorovsky M.A."/>
            <person name="Keeling P.J."/>
            <person name="Waller R.F."/>
            <person name="Patron N.J."/>
            <person name="Cherry J.M."/>
            <person name="Stover N.A."/>
            <person name="Krieger C.J."/>
            <person name="del Toro C."/>
            <person name="Ryder H.F."/>
            <person name="Williamson S.C."/>
            <person name="Barbeau R.A."/>
            <person name="Hamilton E.P."/>
            <person name="Orias E."/>
        </authorList>
    </citation>
    <scope>NUCLEOTIDE SEQUENCE [LARGE SCALE GENOMIC DNA]</scope>
    <source>
        <strain evidence="4">SB210</strain>
    </source>
</reference>
<evidence type="ECO:0000256" key="2">
    <source>
        <dbReference type="SAM" id="SignalP"/>
    </source>
</evidence>
<gene>
    <name evidence="3" type="ORF">TTHERM_00696900</name>
</gene>